<dbReference type="EMBL" id="JAVRER010000017">
    <property type="protein sequence ID" value="MDT0416458.1"/>
    <property type="molecule type" value="Genomic_DNA"/>
</dbReference>
<organism evidence="1 2">
    <name type="scientific">Streptomyces evansiae</name>
    <dbReference type="NCBI Taxonomy" id="3075535"/>
    <lineage>
        <taxon>Bacteria</taxon>
        <taxon>Bacillati</taxon>
        <taxon>Actinomycetota</taxon>
        <taxon>Actinomycetes</taxon>
        <taxon>Kitasatosporales</taxon>
        <taxon>Streptomycetaceae</taxon>
        <taxon>Streptomyces</taxon>
    </lineage>
</organism>
<comment type="caution">
    <text evidence="1">The sequence shown here is derived from an EMBL/GenBank/DDBJ whole genome shotgun (WGS) entry which is preliminary data.</text>
</comment>
<accession>A0ABD5E727</accession>
<dbReference type="AlphaFoldDB" id="A0ABD5E727"/>
<sequence>MALAIHRRAMPRWLAEPDITLAQLMSQAAAELRDVVAPPASTIG</sequence>
<dbReference type="RefSeq" id="WP_311677053.1">
    <property type="nucleotide sequence ID" value="NZ_JAVRER010000017.1"/>
</dbReference>
<gene>
    <name evidence="1" type="ORF">RM574_13270</name>
</gene>
<reference evidence="2" key="1">
    <citation type="submission" date="2023-07" db="EMBL/GenBank/DDBJ databases">
        <title>30 novel species of actinomycetes from the DSMZ collection.</title>
        <authorList>
            <person name="Nouioui I."/>
        </authorList>
    </citation>
    <scope>NUCLEOTIDE SEQUENCE [LARGE SCALE GENOMIC DNA]</scope>
    <source>
        <strain evidence="2">DSM 41982</strain>
    </source>
</reference>
<protein>
    <submittedName>
        <fullName evidence="1">Uncharacterized protein</fullName>
    </submittedName>
</protein>
<name>A0ABD5E727_9ACTN</name>
<evidence type="ECO:0000313" key="1">
    <source>
        <dbReference type="EMBL" id="MDT0416458.1"/>
    </source>
</evidence>
<evidence type="ECO:0000313" key="2">
    <source>
        <dbReference type="Proteomes" id="UP001183607"/>
    </source>
</evidence>
<dbReference type="Proteomes" id="UP001183607">
    <property type="component" value="Unassembled WGS sequence"/>
</dbReference>
<proteinExistence type="predicted"/>